<accession>A0A2K8Z0V2</accession>
<dbReference type="InterPro" id="IPR000700">
    <property type="entry name" value="PAS-assoc_C"/>
</dbReference>
<dbReference type="SMART" id="SM00091">
    <property type="entry name" value="PAS"/>
    <property type="match status" value="2"/>
</dbReference>
<sequence>MLDEQTPSHHDKALAERVDLDFALQAAGLGVWEIDLTTNLIRWDQRCQALFGLTASNSDQLRYQEAIRGIHPDDIERVRLALQAAMNPSTDRPFDLTCRTIGAEDRQLRWIRFTGRSYFSQTGQPLRLAGIAHDITRQVDEQLQAQQTAQHLQAVLDSSPAVISFLKPVLNETGEVVNFVLVVCNQRLAQLSQKSIDQLRHQSFTQLSHILWQNQTFTNLLYVLQTGEPFYQEQPEQTPQGERWFSISVTKWDGGVVLTGLDISPLKESQRQLQQGLGELNEFKESRADLQALLALVQQRGELLRAASHDLRGNLNILSGVIGLLEINVQPNERIPPMLELMRRNVRQAAQMITNLLDYVRLEEGQEQLNPAVVDVSDLLTGLVRGIKSVALEKGLMVTATGPKRLLVEGDALNLNRIGQNLFLTVIKFTTQGPLRVSWDVDPDQDWWWFSVANIASDEELLHTLQEELTDLSGHPATLEHQSLSSAFPTPQTTAKGRSGDEIGLRIVRQLVGLLRAKFQVKREPDGGVKLIVSLPISYSSPTQ</sequence>
<evidence type="ECO:0000259" key="9">
    <source>
        <dbReference type="PROSITE" id="PS50113"/>
    </source>
</evidence>
<comment type="catalytic activity">
    <reaction evidence="1">
        <text>ATP + protein L-histidine = ADP + protein N-phospho-L-histidine.</text>
        <dbReference type="EC" id="2.7.13.3"/>
    </reaction>
</comment>
<dbReference type="CDD" id="cd00082">
    <property type="entry name" value="HisKA"/>
    <property type="match status" value="1"/>
</dbReference>
<keyword evidence="5" id="KW-0418">Kinase</keyword>
<dbReference type="PANTHER" id="PTHR43304:SF1">
    <property type="entry name" value="PAC DOMAIN-CONTAINING PROTEIN"/>
    <property type="match status" value="1"/>
</dbReference>
<dbReference type="InterPro" id="IPR005467">
    <property type="entry name" value="His_kinase_dom"/>
</dbReference>
<dbReference type="AlphaFoldDB" id="A0A2K8Z0V2"/>
<keyword evidence="6" id="KW-0175">Coiled coil</keyword>
<dbReference type="OrthoDB" id="5401121at2"/>
<dbReference type="EMBL" id="CP025096">
    <property type="protein sequence ID" value="AUD03507.1"/>
    <property type="molecule type" value="Genomic_DNA"/>
</dbReference>
<dbReference type="SUPFAM" id="SSF55785">
    <property type="entry name" value="PYP-like sensor domain (PAS domain)"/>
    <property type="match status" value="2"/>
</dbReference>
<feature type="domain" description="PAC" evidence="9">
    <location>
        <begin position="94"/>
        <end position="147"/>
    </location>
</feature>
<dbReference type="InterPro" id="IPR036890">
    <property type="entry name" value="HATPase_C_sf"/>
</dbReference>
<dbReference type="RefSeq" id="WP_100989574.1">
    <property type="nucleotide sequence ID" value="NZ_CP025096.1"/>
</dbReference>
<dbReference type="Pfam" id="PF00512">
    <property type="entry name" value="HisKA"/>
    <property type="match status" value="1"/>
</dbReference>
<evidence type="ECO:0000256" key="1">
    <source>
        <dbReference type="ARBA" id="ARBA00000085"/>
    </source>
</evidence>
<reference evidence="10 11" key="1">
    <citation type="submission" date="2017-11" db="EMBL/GenBank/DDBJ databases">
        <title>Taxonomic description and genome sequences of Spirosoma HA7 sp. nov., isolated from pollen microhabitat of Corylus avellana.</title>
        <authorList>
            <person name="Ambika Manirajan B."/>
            <person name="Suarez C."/>
            <person name="Ratering S."/>
            <person name="Geissler-Plaum R."/>
            <person name="Cardinale M."/>
            <person name="Sylvia S."/>
        </authorList>
    </citation>
    <scope>NUCLEOTIDE SEQUENCE [LARGE SCALE GENOMIC DNA]</scope>
    <source>
        <strain evidence="10 11">HA7</strain>
    </source>
</reference>
<evidence type="ECO:0000313" key="11">
    <source>
        <dbReference type="Proteomes" id="UP000232883"/>
    </source>
</evidence>
<evidence type="ECO:0000256" key="3">
    <source>
        <dbReference type="ARBA" id="ARBA00022553"/>
    </source>
</evidence>
<dbReference type="PROSITE" id="PS50112">
    <property type="entry name" value="PAS"/>
    <property type="match status" value="1"/>
</dbReference>
<feature type="coiled-coil region" evidence="6">
    <location>
        <begin position="266"/>
        <end position="300"/>
    </location>
</feature>
<evidence type="ECO:0000256" key="2">
    <source>
        <dbReference type="ARBA" id="ARBA00012438"/>
    </source>
</evidence>
<gene>
    <name evidence="10" type="ORF">CWM47_17730</name>
</gene>
<dbReference type="Gene3D" id="3.30.450.20">
    <property type="entry name" value="PAS domain"/>
    <property type="match status" value="2"/>
</dbReference>
<dbReference type="Gene3D" id="1.10.287.130">
    <property type="match status" value="1"/>
</dbReference>
<feature type="domain" description="PAS" evidence="8">
    <location>
        <begin position="16"/>
        <end position="89"/>
    </location>
</feature>
<dbReference type="InterPro" id="IPR013655">
    <property type="entry name" value="PAS_fold_3"/>
</dbReference>
<dbReference type="Gene3D" id="2.10.70.100">
    <property type="match status" value="1"/>
</dbReference>
<dbReference type="Proteomes" id="UP000232883">
    <property type="component" value="Chromosome"/>
</dbReference>
<feature type="domain" description="Histidine kinase" evidence="7">
    <location>
        <begin position="306"/>
        <end position="539"/>
    </location>
</feature>
<evidence type="ECO:0000313" key="10">
    <source>
        <dbReference type="EMBL" id="AUD03507.1"/>
    </source>
</evidence>
<dbReference type="SUPFAM" id="SSF55874">
    <property type="entry name" value="ATPase domain of HSP90 chaperone/DNA topoisomerase II/histidine kinase"/>
    <property type="match status" value="1"/>
</dbReference>
<evidence type="ECO:0000256" key="6">
    <source>
        <dbReference type="SAM" id="Coils"/>
    </source>
</evidence>
<dbReference type="Pfam" id="PF08447">
    <property type="entry name" value="PAS_3"/>
    <property type="match status" value="1"/>
</dbReference>
<dbReference type="KEGG" id="spir:CWM47_17730"/>
<evidence type="ECO:0000259" key="7">
    <source>
        <dbReference type="PROSITE" id="PS50109"/>
    </source>
</evidence>
<dbReference type="SUPFAM" id="SSF47384">
    <property type="entry name" value="Homodimeric domain of signal transducing histidine kinase"/>
    <property type="match status" value="1"/>
</dbReference>
<dbReference type="GO" id="GO:0000155">
    <property type="term" value="F:phosphorelay sensor kinase activity"/>
    <property type="evidence" value="ECO:0007669"/>
    <property type="project" value="InterPro"/>
</dbReference>
<keyword evidence="11" id="KW-1185">Reference proteome</keyword>
<evidence type="ECO:0000256" key="5">
    <source>
        <dbReference type="ARBA" id="ARBA00022777"/>
    </source>
</evidence>
<dbReference type="PROSITE" id="PS50113">
    <property type="entry name" value="PAC"/>
    <property type="match status" value="1"/>
</dbReference>
<dbReference type="EC" id="2.7.13.3" evidence="2"/>
<dbReference type="PANTHER" id="PTHR43304">
    <property type="entry name" value="PHYTOCHROME-LIKE PROTEIN CPH1"/>
    <property type="match status" value="1"/>
</dbReference>
<dbReference type="InterPro" id="IPR003661">
    <property type="entry name" value="HisK_dim/P_dom"/>
</dbReference>
<dbReference type="SMART" id="SM00388">
    <property type="entry name" value="HisKA"/>
    <property type="match status" value="1"/>
</dbReference>
<dbReference type="PROSITE" id="PS50109">
    <property type="entry name" value="HIS_KIN"/>
    <property type="match status" value="1"/>
</dbReference>
<evidence type="ECO:0000256" key="4">
    <source>
        <dbReference type="ARBA" id="ARBA00022679"/>
    </source>
</evidence>
<dbReference type="InterPro" id="IPR036097">
    <property type="entry name" value="HisK_dim/P_sf"/>
</dbReference>
<dbReference type="Pfam" id="PF02518">
    <property type="entry name" value="HATPase_c"/>
    <property type="match status" value="1"/>
</dbReference>
<dbReference type="Gene3D" id="3.30.565.10">
    <property type="entry name" value="Histidine kinase-like ATPase, C-terminal domain"/>
    <property type="match status" value="1"/>
</dbReference>
<keyword evidence="4" id="KW-0808">Transferase</keyword>
<name>A0A2K8Z0V2_9BACT</name>
<protein>
    <recommendedName>
        <fullName evidence="2">histidine kinase</fullName>
        <ecNumber evidence="2">2.7.13.3</ecNumber>
    </recommendedName>
</protein>
<dbReference type="InterPro" id="IPR052162">
    <property type="entry name" value="Sensor_kinase/Photoreceptor"/>
</dbReference>
<dbReference type="InterPro" id="IPR000014">
    <property type="entry name" value="PAS"/>
</dbReference>
<dbReference type="CDD" id="cd00130">
    <property type="entry name" value="PAS"/>
    <property type="match status" value="1"/>
</dbReference>
<dbReference type="InterPro" id="IPR035965">
    <property type="entry name" value="PAS-like_dom_sf"/>
</dbReference>
<proteinExistence type="predicted"/>
<organism evidence="10 11">
    <name type="scientific">Spirosoma pollinicola</name>
    <dbReference type="NCBI Taxonomy" id="2057025"/>
    <lineage>
        <taxon>Bacteria</taxon>
        <taxon>Pseudomonadati</taxon>
        <taxon>Bacteroidota</taxon>
        <taxon>Cytophagia</taxon>
        <taxon>Cytophagales</taxon>
        <taxon>Cytophagaceae</taxon>
        <taxon>Spirosoma</taxon>
    </lineage>
</organism>
<evidence type="ECO:0000259" key="8">
    <source>
        <dbReference type="PROSITE" id="PS50112"/>
    </source>
</evidence>
<keyword evidence="3" id="KW-0597">Phosphoprotein</keyword>
<dbReference type="InterPro" id="IPR003594">
    <property type="entry name" value="HATPase_dom"/>
</dbReference>